<protein>
    <submittedName>
        <fullName evidence="1">Uncharacterized protein</fullName>
    </submittedName>
</protein>
<evidence type="ECO:0000313" key="2">
    <source>
        <dbReference type="Proteomes" id="UP000326396"/>
    </source>
</evidence>
<dbReference type="EMBL" id="SZYD01000001">
    <property type="protein sequence ID" value="KAD7479235.1"/>
    <property type="molecule type" value="Genomic_DNA"/>
</dbReference>
<name>A0A5N6Q3K8_9ASTR</name>
<dbReference type="Proteomes" id="UP000326396">
    <property type="component" value="Linkage Group LG1"/>
</dbReference>
<keyword evidence="2" id="KW-1185">Reference proteome</keyword>
<gene>
    <name evidence="1" type="ORF">E3N88_02371</name>
</gene>
<organism evidence="1 2">
    <name type="scientific">Mikania micrantha</name>
    <name type="common">bitter vine</name>
    <dbReference type="NCBI Taxonomy" id="192012"/>
    <lineage>
        <taxon>Eukaryota</taxon>
        <taxon>Viridiplantae</taxon>
        <taxon>Streptophyta</taxon>
        <taxon>Embryophyta</taxon>
        <taxon>Tracheophyta</taxon>
        <taxon>Spermatophyta</taxon>
        <taxon>Magnoliopsida</taxon>
        <taxon>eudicotyledons</taxon>
        <taxon>Gunneridae</taxon>
        <taxon>Pentapetalae</taxon>
        <taxon>asterids</taxon>
        <taxon>campanulids</taxon>
        <taxon>Asterales</taxon>
        <taxon>Asteraceae</taxon>
        <taxon>Asteroideae</taxon>
        <taxon>Heliantheae alliance</taxon>
        <taxon>Eupatorieae</taxon>
        <taxon>Mikania</taxon>
    </lineage>
</organism>
<dbReference type="AlphaFoldDB" id="A0A5N6Q3K8"/>
<proteinExistence type="predicted"/>
<comment type="caution">
    <text evidence="1">The sequence shown here is derived from an EMBL/GenBank/DDBJ whole genome shotgun (WGS) entry which is preliminary data.</text>
</comment>
<evidence type="ECO:0000313" key="1">
    <source>
        <dbReference type="EMBL" id="KAD7479235.1"/>
    </source>
</evidence>
<sequence>MEQLLMVELGVTVIGTVASAACLPHSIIEGTTVVVCRRSGCHQARVTVLVQAGESRSVVREEEAEVLG</sequence>
<reference evidence="1 2" key="1">
    <citation type="submission" date="2019-05" db="EMBL/GenBank/DDBJ databases">
        <title>Mikania micrantha, genome provides insights into the molecular mechanism of rapid growth.</title>
        <authorList>
            <person name="Liu B."/>
        </authorList>
    </citation>
    <scope>NUCLEOTIDE SEQUENCE [LARGE SCALE GENOMIC DNA]</scope>
    <source>
        <strain evidence="1">NLD-2019</strain>
        <tissue evidence="1">Leaf</tissue>
    </source>
</reference>
<accession>A0A5N6Q3K8</accession>